<dbReference type="CDD" id="cd05162">
    <property type="entry name" value="PWWP"/>
    <property type="match status" value="1"/>
</dbReference>
<dbReference type="InterPro" id="IPR053063">
    <property type="entry name" value="PWWP_domain_containing_PDP"/>
</dbReference>
<evidence type="ECO:0000313" key="3">
    <source>
        <dbReference type="EMBL" id="KAF9588598.1"/>
    </source>
</evidence>
<dbReference type="OrthoDB" id="62853at2759"/>
<feature type="compositionally biased region" description="Basic and acidic residues" evidence="1">
    <location>
        <begin position="974"/>
        <end position="987"/>
    </location>
</feature>
<dbReference type="PANTHER" id="PTHR42851">
    <property type="entry name" value="ALDOLASE-RELATED"/>
    <property type="match status" value="1"/>
</dbReference>
<name>A0A835H0P4_9MAGN</name>
<reference evidence="3 4" key="1">
    <citation type="submission" date="2020-10" db="EMBL/GenBank/DDBJ databases">
        <title>The Coptis chinensis genome and diversification of protoberbering-type alkaloids.</title>
        <authorList>
            <person name="Wang B."/>
            <person name="Shu S."/>
            <person name="Song C."/>
            <person name="Liu Y."/>
        </authorList>
    </citation>
    <scope>NUCLEOTIDE SEQUENCE [LARGE SCALE GENOMIC DNA]</scope>
    <source>
        <strain evidence="3">HL-2020</strain>
        <tissue evidence="3">Leaf</tissue>
    </source>
</reference>
<comment type="caution">
    <text evidence="3">The sequence shown here is derived from an EMBL/GenBank/DDBJ whole genome shotgun (WGS) entry which is preliminary data.</text>
</comment>
<dbReference type="Proteomes" id="UP000631114">
    <property type="component" value="Unassembled WGS sequence"/>
</dbReference>
<feature type="region of interest" description="Disordered" evidence="1">
    <location>
        <begin position="268"/>
        <end position="287"/>
    </location>
</feature>
<dbReference type="PANTHER" id="PTHR42851:SF4">
    <property type="entry name" value="PWWP DOMAIN-CONTAINING PROTEIN"/>
    <property type="match status" value="1"/>
</dbReference>
<evidence type="ECO:0000256" key="1">
    <source>
        <dbReference type="SAM" id="MobiDB-lite"/>
    </source>
</evidence>
<proteinExistence type="predicted"/>
<keyword evidence="4" id="KW-1185">Reference proteome</keyword>
<dbReference type="EMBL" id="JADFTS010000009">
    <property type="protein sequence ID" value="KAF9588598.1"/>
    <property type="molecule type" value="Genomic_DNA"/>
</dbReference>
<evidence type="ECO:0000313" key="4">
    <source>
        <dbReference type="Proteomes" id="UP000631114"/>
    </source>
</evidence>
<accession>A0A835H0P4</accession>
<dbReference type="InterPro" id="IPR000313">
    <property type="entry name" value="PWWP_dom"/>
</dbReference>
<dbReference type="SMART" id="SM00293">
    <property type="entry name" value="PWWP"/>
    <property type="match status" value="1"/>
</dbReference>
<dbReference type="Gene3D" id="2.30.30.140">
    <property type="match status" value="1"/>
</dbReference>
<dbReference type="PROSITE" id="PS50812">
    <property type="entry name" value="PWWP"/>
    <property type="match status" value="1"/>
</dbReference>
<dbReference type="SUPFAM" id="SSF63748">
    <property type="entry name" value="Tudor/PWWP/MBT"/>
    <property type="match status" value="1"/>
</dbReference>
<protein>
    <recommendedName>
        <fullName evidence="2">PWWP domain-containing protein</fullName>
    </recommendedName>
</protein>
<dbReference type="Pfam" id="PF00855">
    <property type="entry name" value="PWWP"/>
    <property type="match status" value="1"/>
</dbReference>
<feature type="region of interest" description="Disordered" evidence="1">
    <location>
        <begin position="974"/>
        <end position="1001"/>
    </location>
</feature>
<feature type="domain" description="PWWP" evidence="2">
    <location>
        <begin position="780"/>
        <end position="829"/>
    </location>
</feature>
<evidence type="ECO:0000259" key="2">
    <source>
        <dbReference type="PROSITE" id="PS50812"/>
    </source>
</evidence>
<gene>
    <name evidence="3" type="ORF">IFM89_013685</name>
</gene>
<sequence>MSGNLYTNNNDTQGNLIHEIVFDDFVQENVNVQTGGDLEIEDVRMDEVSFYNVSAATSGFEPETIALFEDEQRNDVIMMPITEICAGASTVEVGGSTKSVSHEQICTKGEEVTLVTETECTRVDGDERMDTHSVKQNPVDRPGSSADLNSAVEVIGGSSDASRVELDTTGITESVENFEDGISKAEVVRSHTSEYNAVDQDQAVAPVENIESFAHDEPCPTQNISTLTLPEKVLNQVEVNEMPCDSINSTLLPKVIEETQATDTCDLPSEVKSDSTQKATSVGPSGEDSYFSEVQLAEGHYTGDEEQKIGVNGGSTRVGFSNIISGSLVDEMRVGSGEELAAVEEGVDLEVRDVISEVYTLDEVVLGGNIESFSREKLVFEEDTCTVDGRDTVVHISETVPNQLKENLGEICVTVDSSQVHNVGGQSETSCSSQFCRDEPEIDASVPRSADVNSFLEIGVTKGHPSEDEEGESGVEAVEVGHVAATHEVLVEQIQVIVGNGFGMKEKVEERTDAGDEKLSYVEEKQILEAEAVSGFPESLSNGILSHRDEISAQNREQPMVVESTEEVLNKVVGNETMDSQLVADNMNGRVCVIADSNSSVKVINESQAADACAFQSGEVETVFDQANESSVPLVNVLHEDQNIGTHLSEIYTSEEWNQTSDARGETDIVDGLSEPKVVESLDNFPCTDGNQNNGDEVKEMGDSVKSCLLDDSLADSVREYDSEIRQNVHISERATEITQANSLEEQAVYVDTLKPETSHGIEHAANYTMCAEKEGEFSVSDLVWGKVKSHPWWPGQIFDSPDASEQAMKYRKKDSFLVAYFGDQTFAWNEASSLKHFRTHFSLMEKQSNSESFHIAVNYALDEFCRRVELGMVCSCTPKAAYAKLLEYIKALAPKPCSGSDRLELKIAQAQLLAFYRLKGYSRLPEFYVYGGLLEENDNSLIPGERNQPQQVIEHEPPVSYNDEEALSENAKLRTQDQTTSKHEYGFDGGLHPSKKNRSLSELMAGKKASSRKRMAVDSFSEEALKSVKRMPSFSTNEDAKTSTPQSFKVGDCLRRIASQMTGSPPILKSSDVRFRKGSAKLEMDNEKLDGSGGSPYISEGSHRRRVTLPKEYSSPDEMLSQLCLAARDPMKGYSFLTTIVGFFTDFRNSISLELSNSGKHKRSDKTSGGKAGTGIRKPSNMKTDSTKTFDFEDMGGDSYWTDRVVQSSPEEQPPRRNRKRKEEYQFAIAAELDTSSFEAEVPVQFSLALDFEGQNIDENFDLAKEKPSRKYRKRKSKSQHVLPTDEDTALNSELLGLCDYDLVSDMPTSSSYEYDYVNEFPPAALLMSFPESGCIPSVMNLNKIFRRFGALKESETEVMRDMCSARVVFKKQSDAEVALSSAAKFGIFGPVHVSYQLRDEECFKNKWSGQFSSLTWVEMEEQRQKP</sequence>
<feature type="region of interest" description="Disordered" evidence="1">
    <location>
        <begin position="1158"/>
        <end position="1222"/>
    </location>
</feature>
<organism evidence="3 4">
    <name type="scientific">Coptis chinensis</name>
    <dbReference type="NCBI Taxonomy" id="261450"/>
    <lineage>
        <taxon>Eukaryota</taxon>
        <taxon>Viridiplantae</taxon>
        <taxon>Streptophyta</taxon>
        <taxon>Embryophyta</taxon>
        <taxon>Tracheophyta</taxon>
        <taxon>Spermatophyta</taxon>
        <taxon>Magnoliopsida</taxon>
        <taxon>Ranunculales</taxon>
        <taxon>Ranunculaceae</taxon>
        <taxon>Coptidoideae</taxon>
        <taxon>Coptis</taxon>
    </lineage>
</organism>